<dbReference type="RefSeq" id="WP_205458029.1">
    <property type="nucleotide sequence ID" value="NZ_JAFHKK010000003.1"/>
</dbReference>
<sequence length="268" mass="31476">MEYFSVFEGFSPPLKDVNLPIQEAIQVFIFDHLDTLRPHMEGGLSPKAKAVLMRLAKGDRKIHSIYKKESISQLQGRAIYKQLFDAGFIQKEKTRELPLKAHPKQRLKKSLRHYHAEDKIHFCHQFARFWFTFIAPHDEVASMQKQLDLGFESYVSLGFELLSQSLLLQELSPLGAIHQGSYWDKRHEIDLLLELEDGRVIAGESKWKNRRVCKNILTALQRKCERAHLHVTHFVLFSKSGFSKELERMKDERVWLYDLNAFERLRDD</sequence>
<evidence type="ECO:0000313" key="3">
    <source>
        <dbReference type="Proteomes" id="UP000703590"/>
    </source>
</evidence>
<protein>
    <submittedName>
        <fullName evidence="2">ATPase</fullName>
    </submittedName>
</protein>
<feature type="domain" description="DUF234" evidence="1">
    <location>
        <begin position="130"/>
        <end position="212"/>
    </location>
</feature>
<keyword evidence="3" id="KW-1185">Reference proteome</keyword>
<dbReference type="Proteomes" id="UP000703590">
    <property type="component" value="Unassembled WGS sequence"/>
</dbReference>
<reference evidence="2" key="2">
    <citation type="submission" date="2021-02" db="EMBL/GenBank/DDBJ databases">
        <authorList>
            <person name="Merkel A.Y."/>
        </authorList>
    </citation>
    <scope>NUCLEOTIDE SEQUENCE</scope>
    <source>
        <strain evidence="2">T05b</strain>
    </source>
</reference>
<comment type="caution">
    <text evidence="2">The sequence shown here is derived from an EMBL/GenBank/DDBJ whole genome shotgun (WGS) entry which is preliminary data.</text>
</comment>
<dbReference type="Pfam" id="PF03008">
    <property type="entry name" value="DUF234"/>
    <property type="match status" value="1"/>
</dbReference>
<dbReference type="InterPro" id="IPR004256">
    <property type="entry name" value="DUF234"/>
</dbReference>
<evidence type="ECO:0000313" key="2">
    <source>
        <dbReference type="EMBL" id="MBN2963588.1"/>
    </source>
</evidence>
<organism evidence="2 3">
    <name type="scientific">Sulfurospirillum tamanense</name>
    <dbReference type="NCBI Taxonomy" id="2813362"/>
    <lineage>
        <taxon>Bacteria</taxon>
        <taxon>Pseudomonadati</taxon>
        <taxon>Campylobacterota</taxon>
        <taxon>Epsilonproteobacteria</taxon>
        <taxon>Campylobacterales</taxon>
        <taxon>Sulfurospirillaceae</taxon>
        <taxon>Sulfurospirillum</taxon>
    </lineage>
</organism>
<reference evidence="2" key="1">
    <citation type="submission" date="2021-02" db="EMBL/GenBank/DDBJ databases">
        <title>Sulfurospirillum tamanensis sp. nov.</title>
        <authorList>
            <person name="Frolova A."/>
            <person name="Merkel A."/>
            <person name="Slobodkin A."/>
        </authorList>
    </citation>
    <scope>NUCLEOTIDE SEQUENCE</scope>
    <source>
        <strain evidence="2">T05b</strain>
    </source>
</reference>
<dbReference type="PANTHER" id="PTHR34704:SF1">
    <property type="entry name" value="ATPASE"/>
    <property type="match status" value="1"/>
</dbReference>
<gene>
    <name evidence="2" type="ORF">JWV37_02250</name>
</gene>
<proteinExistence type="predicted"/>
<dbReference type="EMBL" id="JAFHKK010000003">
    <property type="protein sequence ID" value="MBN2963588.1"/>
    <property type="molecule type" value="Genomic_DNA"/>
</dbReference>
<accession>A0ABS2WPN0</accession>
<evidence type="ECO:0000259" key="1">
    <source>
        <dbReference type="Pfam" id="PF03008"/>
    </source>
</evidence>
<dbReference type="PANTHER" id="PTHR34704">
    <property type="entry name" value="ATPASE"/>
    <property type="match status" value="1"/>
</dbReference>
<name>A0ABS2WPN0_9BACT</name>